<protein>
    <submittedName>
        <fullName evidence="2">Uncharacterized protein</fullName>
    </submittedName>
</protein>
<proteinExistence type="predicted"/>
<keyword evidence="3" id="KW-1185">Reference proteome</keyword>
<accession>A0A5B8U8E7</accession>
<evidence type="ECO:0000313" key="2">
    <source>
        <dbReference type="EMBL" id="QEC49225.1"/>
    </source>
</evidence>
<dbReference type="KEGG" id="bsol:FSW04_17660"/>
<reference evidence="2 3" key="1">
    <citation type="journal article" date="2018" name="J. Microbiol.">
        <title>Baekduia soli gen. nov., sp. nov., a novel bacterium isolated from the soil of Baekdu Mountain and proposal of a novel family name, Baekduiaceae fam. nov.</title>
        <authorList>
            <person name="An D.S."/>
            <person name="Siddiqi M.Z."/>
            <person name="Kim K.H."/>
            <person name="Yu H.S."/>
            <person name="Im W.T."/>
        </authorList>
    </citation>
    <scope>NUCLEOTIDE SEQUENCE [LARGE SCALE GENOMIC DNA]</scope>
    <source>
        <strain evidence="2 3">BR7-21</strain>
    </source>
</reference>
<organism evidence="2 3">
    <name type="scientific">Baekduia soli</name>
    <dbReference type="NCBI Taxonomy" id="496014"/>
    <lineage>
        <taxon>Bacteria</taxon>
        <taxon>Bacillati</taxon>
        <taxon>Actinomycetota</taxon>
        <taxon>Thermoleophilia</taxon>
        <taxon>Solirubrobacterales</taxon>
        <taxon>Baekduiaceae</taxon>
        <taxon>Baekduia</taxon>
    </lineage>
</organism>
<evidence type="ECO:0000313" key="3">
    <source>
        <dbReference type="Proteomes" id="UP000321805"/>
    </source>
</evidence>
<feature type="region of interest" description="Disordered" evidence="1">
    <location>
        <begin position="15"/>
        <end position="34"/>
    </location>
</feature>
<feature type="region of interest" description="Disordered" evidence="1">
    <location>
        <begin position="366"/>
        <end position="411"/>
    </location>
</feature>
<name>A0A5B8U8E7_9ACTN</name>
<gene>
    <name evidence="2" type="ORF">FSW04_17660</name>
</gene>
<dbReference type="RefSeq" id="WP_146921588.1">
    <property type="nucleotide sequence ID" value="NZ_CP042430.1"/>
</dbReference>
<dbReference type="EMBL" id="CP042430">
    <property type="protein sequence ID" value="QEC49225.1"/>
    <property type="molecule type" value="Genomic_DNA"/>
</dbReference>
<dbReference type="AlphaFoldDB" id="A0A5B8U8E7"/>
<sequence>MRSKLPDSALTADQLKQRKTNTYNNAPAAPGSGYTNKQIKAVVDAMAKAQFGSQQAALAQRGQSLPGWFQAYRDQINAARAAEQTASGQQVTSLQGMATAAQGDTGQLAGAPMDAEGAARAQAAAAVRSAGIQNQAALAQTLGANQNDYLTNMGLNSFGLQRGEQDKQDAAVKQLASDLGTFRTTTHDKVLSDEADNALKAALTGSQITNNVATAAGTAAKTAKTKTDTARSAADQAYFQAHGYYPSTGKPKAADTSATASVAAKHGYSLAEWQKMTPDARRTIIAHDNKTSTSPANTKDEFGNTRRQRQAANDAFDKALRLAHRSLSSDTSGKFTKDPGLLVDFLISENVNSALARAAVQAATHDGRLGPKTTQRLKQRGVSKFPQAKPAPPKPSSWVQKIGELANPAGS</sequence>
<evidence type="ECO:0000256" key="1">
    <source>
        <dbReference type="SAM" id="MobiDB-lite"/>
    </source>
</evidence>
<dbReference type="Proteomes" id="UP000321805">
    <property type="component" value="Chromosome"/>
</dbReference>